<evidence type="ECO:0000256" key="1">
    <source>
        <dbReference type="SAM" id="Phobius"/>
    </source>
</evidence>
<evidence type="ECO:0000259" key="2">
    <source>
        <dbReference type="PROSITE" id="PS51711"/>
    </source>
</evidence>
<dbReference type="SUPFAM" id="SSF52540">
    <property type="entry name" value="P-loop containing nucleoside triphosphate hydrolases"/>
    <property type="match status" value="1"/>
</dbReference>
<feature type="transmembrane region" description="Helical" evidence="1">
    <location>
        <begin position="269"/>
        <end position="286"/>
    </location>
</feature>
<dbReference type="PRINTS" id="PR00326">
    <property type="entry name" value="GTP1OBG"/>
</dbReference>
<dbReference type="Pfam" id="PF07664">
    <property type="entry name" value="FeoB_C"/>
    <property type="match status" value="1"/>
</dbReference>
<dbReference type="Proteomes" id="UP000663929">
    <property type="component" value="Chromosome"/>
</dbReference>
<reference evidence="3" key="1">
    <citation type="submission" date="2021-03" db="EMBL/GenBank/DDBJ databases">
        <title>Acanthopleuribacteraceae sp. M133.</title>
        <authorList>
            <person name="Wang G."/>
        </authorList>
    </citation>
    <scope>NUCLEOTIDE SEQUENCE</scope>
    <source>
        <strain evidence="3">M133</strain>
    </source>
</reference>
<dbReference type="InterPro" id="IPR027417">
    <property type="entry name" value="P-loop_NTPase"/>
</dbReference>
<keyword evidence="1" id="KW-0472">Membrane</keyword>
<dbReference type="InterPro" id="IPR006073">
    <property type="entry name" value="GTP-bd"/>
</dbReference>
<evidence type="ECO:0000313" key="4">
    <source>
        <dbReference type="Proteomes" id="UP000663929"/>
    </source>
</evidence>
<feature type="transmembrane region" description="Helical" evidence="1">
    <location>
        <begin position="378"/>
        <end position="403"/>
    </location>
</feature>
<evidence type="ECO:0000313" key="3">
    <source>
        <dbReference type="EMBL" id="QTD50871.1"/>
    </source>
</evidence>
<keyword evidence="1" id="KW-0812">Transmembrane</keyword>
<dbReference type="AlphaFoldDB" id="A0A8A4TPN4"/>
<sequence>MLNPSPLSPDAAAAANAVGPRTVALVGSPNTGKSSLFSALCGLHQKVGNYPGVTVDKKHGLTRAGSVDVDILDLPGFYGLAPKSPDERVTVDALQGNLAGTARPDLLLFVAEATHLERHLPLFAEISRLGLPTVLVLTMADLLESNGIRLDLTVLSERLGVPVLPVNTYDAADVNKLRNILGECLAEPAPIEAVVAPAPEGDIADLGNRFRWSRDLIADVEGRGPAKRSFSQRLDRWLLHRFFGPVFFIVAMYLTFQAVYTWAGPLMDLIESAFAGLAAFAGGFLADMPMLDALVQNGLIGGVGSVVIFLPQILILFTFVAIMEDSGYLARVAFIMDKMLSWTGLNGRAFIPLLSGFACAIPAIMATRVMPDPKARLATILVTPLTSCSARLPVYLLLIGAFIEPHFGAGWAAFALFAMHALGLLLALPLAWFFNRGLLKTPPMPFVLEMPDYRMPRPGSVLLRSWMAGKTFLVQAGTIIFACSIVIWAMSYFPRPESVSNDIQTEYASVLDSTEDEEVQDEIVAEMENRIAAAYLEQSWLGRLGKGIEPVFQPLGFDWRISVGIISAFPAREVIVATLGIVYTVGEVDETSPGLKSALQSQRDPDGKPSFTPLTAIVLMVFFALCSQCMSTLATVKRELKSWKWPVFLFAYMTVLAYVCSLAIYQGGRLLGFG</sequence>
<dbReference type="Gene3D" id="3.40.50.300">
    <property type="entry name" value="P-loop containing nucleotide triphosphate hydrolases"/>
    <property type="match status" value="1"/>
</dbReference>
<feature type="transmembrane region" description="Helical" evidence="1">
    <location>
        <begin position="298"/>
        <end position="322"/>
    </location>
</feature>
<dbReference type="Pfam" id="PF02421">
    <property type="entry name" value="FeoB_N"/>
    <property type="match status" value="1"/>
</dbReference>
<dbReference type="KEGG" id="scor:J3U87_00250"/>
<feature type="transmembrane region" description="Helical" evidence="1">
    <location>
        <begin position="409"/>
        <end position="434"/>
    </location>
</feature>
<dbReference type="GO" id="GO:0005886">
    <property type="term" value="C:plasma membrane"/>
    <property type="evidence" value="ECO:0007669"/>
    <property type="project" value="TreeGrafter"/>
</dbReference>
<name>A0A8A4TPN4_SULCO</name>
<dbReference type="CDD" id="cd01879">
    <property type="entry name" value="FeoB"/>
    <property type="match status" value="1"/>
</dbReference>
<feature type="transmembrane region" description="Helical" evidence="1">
    <location>
        <begin position="242"/>
        <end position="263"/>
    </location>
</feature>
<keyword evidence="4" id="KW-1185">Reference proteome</keyword>
<feature type="transmembrane region" description="Helical" evidence="1">
    <location>
        <begin position="611"/>
        <end position="633"/>
    </location>
</feature>
<dbReference type="Pfam" id="PF07670">
    <property type="entry name" value="Gate"/>
    <property type="match status" value="2"/>
</dbReference>
<accession>A0A8A4TPN4</accession>
<dbReference type="PANTHER" id="PTHR43185">
    <property type="entry name" value="FERROUS IRON TRANSPORT PROTEIN B"/>
    <property type="match status" value="1"/>
</dbReference>
<dbReference type="EMBL" id="CP071793">
    <property type="protein sequence ID" value="QTD50871.1"/>
    <property type="molecule type" value="Genomic_DNA"/>
</dbReference>
<dbReference type="GO" id="GO:0015093">
    <property type="term" value="F:ferrous iron transmembrane transporter activity"/>
    <property type="evidence" value="ECO:0007669"/>
    <property type="project" value="InterPro"/>
</dbReference>
<dbReference type="GO" id="GO:0005525">
    <property type="term" value="F:GTP binding"/>
    <property type="evidence" value="ECO:0007669"/>
    <property type="project" value="InterPro"/>
</dbReference>
<feature type="domain" description="FeoB-type G" evidence="2">
    <location>
        <begin position="20"/>
        <end position="187"/>
    </location>
</feature>
<dbReference type="PANTHER" id="PTHR43185:SF1">
    <property type="entry name" value="FE(2+) TRANSPORTER FEOB"/>
    <property type="match status" value="1"/>
</dbReference>
<feature type="transmembrane region" description="Helical" evidence="1">
    <location>
        <begin position="472"/>
        <end position="493"/>
    </location>
</feature>
<dbReference type="InterPro" id="IPR011642">
    <property type="entry name" value="Gate_dom"/>
</dbReference>
<dbReference type="InterPro" id="IPR030389">
    <property type="entry name" value="G_FEOB_dom"/>
</dbReference>
<dbReference type="PROSITE" id="PS51711">
    <property type="entry name" value="G_FEOB"/>
    <property type="match status" value="1"/>
</dbReference>
<dbReference type="RefSeq" id="WP_237380998.1">
    <property type="nucleotide sequence ID" value="NZ_CP071793.1"/>
</dbReference>
<dbReference type="InterPro" id="IPR050860">
    <property type="entry name" value="FeoB_GTPase"/>
</dbReference>
<protein>
    <submittedName>
        <fullName evidence="3">Ferrous iron transporter B</fullName>
    </submittedName>
</protein>
<gene>
    <name evidence="3" type="ORF">J3U87_00250</name>
</gene>
<feature type="transmembrane region" description="Helical" evidence="1">
    <location>
        <begin position="349"/>
        <end position="366"/>
    </location>
</feature>
<keyword evidence="1" id="KW-1133">Transmembrane helix</keyword>
<dbReference type="InterPro" id="IPR011640">
    <property type="entry name" value="Fe2_transport_prot_B_C"/>
</dbReference>
<organism evidence="3 4">
    <name type="scientific">Sulfidibacter corallicola</name>
    <dbReference type="NCBI Taxonomy" id="2818388"/>
    <lineage>
        <taxon>Bacteria</taxon>
        <taxon>Pseudomonadati</taxon>
        <taxon>Acidobacteriota</taxon>
        <taxon>Holophagae</taxon>
        <taxon>Acanthopleuribacterales</taxon>
        <taxon>Acanthopleuribacteraceae</taxon>
        <taxon>Sulfidibacter</taxon>
    </lineage>
</organism>
<proteinExistence type="predicted"/>
<feature type="transmembrane region" description="Helical" evidence="1">
    <location>
        <begin position="645"/>
        <end position="665"/>
    </location>
</feature>